<organism evidence="1 2">
    <name type="scientific">Nocardioides zeae</name>
    <dbReference type="NCBI Taxonomy" id="1457234"/>
    <lineage>
        <taxon>Bacteria</taxon>
        <taxon>Bacillati</taxon>
        <taxon>Actinomycetota</taxon>
        <taxon>Actinomycetes</taxon>
        <taxon>Propionibacteriales</taxon>
        <taxon>Nocardioidaceae</taxon>
        <taxon>Nocardioides</taxon>
    </lineage>
</organism>
<evidence type="ECO:0000313" key="1">
    <source>
        <dbReference type="EMBL" id="NEN80690.1"/>
    </source>
</evidence>
<keyword evidence="1" id="KW-0969">Cilium</keyword>
<reference evidence="1 2" key="1">
    <citation type="journal article" date="2014" name="Int. J. Syst. Evol. Microbiol.">
        <title>Nocardioides zeae sp. nov., isolated from the stem of Zea mays.</title>
        <authorList>
            <person name="Glaeser S.P."/>
            <person name="McInroy J.A."/>
            <person name="Busse H.J."/>
            <person name="Kampfer P."/>
        </authorList>
    </citation>
    <scope>NUCLEOTIDE SEQUENCE [LARGE SCALE GENOMIC DNA]</scope>
    <source>
        <strain evidence="1 2">JCM 30728</strain>
    </source>
</reference>
<dbReference type="Proteomes" id="UP000468687">
    <property type="component" value="Unassembled WGS sequence"/>
</dbReference>
<dbReference type="AlphaFoldDB" id="A0A6P0HRD5"/>
<accession>A0A6P0HRD5</accession>
<dbReference type="EMBL" id="JAAGXA010000028">
    <property type="protein sequence ID" value="NEN80690.1"/>
    <property type="molecule type" value="Genomic_DNA"/>
</dbReference>
<comment type="caution">
    <text evidence="1">The sequence shown here is derived from an EMBL/GenBank/DDBJ whole genome shotgun (WGS) entry which is preliminary data.</text>
</comment>
<evidence type="ECO:0000313" key="2">
    <source>
        <dbReference type="Proteomes" id="UP000468687"/>
    </source>
</evidence>
<sequence>MEELSLVLWRERELLDTLLYRVELEQLVLASGRARWHARTAQDVAAARTTVGETELLRAVVTDEAAAAAGLAPGPTLRELAEGSDEPWRTILTDHRDALVALTRSIAERATGNHDLVAAGRSRTPLRVQAREADSGATLGSAVHVVQASLADFLR</sequence>
<dbReference type="Pfam" id="PF05130">
    <property type="entry name" value="FlgN"/>
    <property type="match status" value="1"/>
</dbReference>
<keyword evidence="1" id="KW-0966">Cell projection</keyword>
<keyword evidence="2" id="KW-1185">Reference proteome</keyword>
<protein>
    <submittedName>
        <fullName evidence="1">Flagellar protein FlgN</fullName>
    </submittedName>
</protein>
<gene>
    <name evidence="1" type="ORF">G3T38_20770</name>
</gene>
<keyword evidence="1" id="KW-0282">Flagellum</keyword>
<name>A0A6P0HRD5_9ACTN</name>
<dbReference type="InterPro" id="IPR007809">
    <property type="entry name" value="FlgN-like"/>
</dbReference>
<dbReference type="GO" id="GO:0044780">
    <property type="term" value="P:bacterial-type flagellum assembly"/>
    <property type="evidence" value="ECO:0007669"/>
    <property type="project" value="InterPro"/>
</dbReference>
<proteinExistence type="predicted"/>
<dbReference type="RefSeq" id="WP_163774815.1">
    <property type="nucleotide sequence ID" value="NZ_JAAGXA010000028.1"/>
</dbReference>